<keyword evidence="1" id="KW-0812">Transmembrane</keyword>
<keyword evidence="1" id="KW-0472">Membrane</keyword>
<evidence type="ECO:0000256" key="1">
    <source>
        <dbReference type="SAM" id="Phobius"/>
    </source>
</evidence>
<reference evidence="2" key="1">
    <citation type="journal article" date="2021" name="Open Biol.">
        <title>Shared evolutionary footprints suggest mitochondrial oxidative damage underlies multiple complex I losses in fungi.</title>
        <authorList>
            <person name="Schikora-Tamarit M.A."/>
            <person name="Marcet-Houben M."/>
            <person name="Nosek J."/>
            <person name="Gabaldon T."/>
        </authorList>
    </citation>
    <scope>NUCLEOTIDE SEQUENCE</scope>
    <source>
        <strain evidence="2">CBS2887</strain>
    </source>
</reference>
<reference evidence="2" key="2">
    <citation type="submission" date="2021-01" db="EMBL/GenBank/DDBJ databases">
        <authorList>
            <person name="Schikora-Tamarit M.A."/>
        </authorList>
    </citation>
    <scope>NUCLEOTIDE SEQUENCE</scope>
    <source>
        <strain evidence="2">CBS2887</strain>
    </source>
</reference>
<protein>
    <submittedName>
        <fullName evidence="2">Uncharacterized protein</fullName>
    </submittedName>
</protein>
<evidence type="ECO:0000313" key="2">
    <source>
        <dbReference type="EMBL" id="KAH3675759.1"/>
    </source>
</evidence>
<keyword evidence="3" id="KW-1185">Reference proteome</keyword>
<dbReference type="Proteomes" id="UP000774326">
    <property type="component" value="Unassembled WGS sequence"/>
</dbReference>
<evidence type="ECO:0000313" key="3">
    <source>
        <dbReference type="Proteomes" id="UP000774326"/>
    </source>
</evidence>
<gene>
    <name evidence="2" type="ORF">WICPIJ_009284</name>
</gene>
<organism evidence="2 3">
    <name type="scientific">Wickerhamomyces pijperi</name>
    <name type="common">Yeast</name>
    <name type="synonym">Pichia pijperi</name>
    <dbReference type="NCBI Taxonomy" id="599730"/>
    <lineage>
        <taxon>Eukaryota</taxon>
        <taxon>Fungi</taxon>
        <taxon>Dikarya</taxon>
        <taxon>Ascomycota</taxon>
        <taxon>Saccharomycotina</taxon>
        <taxon>Saccharomycetes</taxon>
        <taxon>Phaffomycetales</taxon>
        <taxon>Wickerhamomycetaceae</taxon>
        <taxon>Wickerhamomyces</taxon>
    </lineage>
</organism>
<dbReference type="AlphaFoldDB" id="A0A9P8PQN8"/>
<sequence length="207" mass="24164">MCYSSKFRYLAPYQLNRNNYDMSHNIYDHYHHTNITEHDLLTAHLKSSLVPHDVYLETLNVDDIKQMEFQDQLVRKINEESSTIPSVLSGKREESFELPSYDQTNQSYQYNGNKNYQENEKEYLPTEKLLNLDESKELLPLPVTMSNNSNRSISANDKSKRQKVVIGCLVLVFLVLINTVIASSGCMNRMMSRNDEPTIEWNMNQNE</sequence>
<dbReference type="EMBL" id="JAEUBG010005367">
    <property type="protein sequence ID" value="KAH3675759.1"/>
    <property type="molecule type" value="Genomic_DNA"/>
</dbReference>
<comment type="caution">
    <text evidence="2">The sequence shown here is derived from an EMBL/GenBank/DDBJ whole genome shotgun (WGS) entry which is preliminary data.</text>
</comment>
<name>A0A9P8PQN8_WICPI</name>
<proteinExistence type="predicted"/>
<accession>A0A9P8PQN8</accession>
<keyword evidence="1" id="KW-1133">Transmembrane helix</keyword>
<feature type="transmembrane region" description="Helical" evidence="1">
    <location>
        <begin position="164"/>
        <end position="183"/>
    </location>
</feature>